<evidence type="ECO:0000313" key="2">
    <source>
        <dbReference type="Proteomes" id="UP000242418"/>
    </source>
</evidence>
<accession>A0AB37Z9C5</accession>
<name>A0AB37Z9C5_9PSED</name>
<gene>
    <name evidence="1" type="ORF">SAMN05216370_2958</name>
</gene>
<reference evidence="1 2" key="1">
    <citation type="submission" date="2016-10" db="EMBL/GenBank/DDBJ databases">
        <authorList>
            <person name="Varghese N."/>
            <person name="Submissions S."/>
        </authorList>
    </citation>
    <scope>NUCLEOTIDE SEQUENCE [LARGE SCALE GENOMIC DNA]</scope>
    <source>
        <strain evidence="1 2">DSM 17833</strain>
    </source>
</reference>
<dbReference type="EMBL" id="FMTL01000002">
    <property type="protein sequence ID" value="SCW70367.1"/>
    <property type="molecule type" value="Genomic_DNA"/>
</dbReference>
<comment type="caution">
    <text evidence="1">The sequence shown here is derived from an EMBL/GenBank/DDBJ whole genome shotgun (WGS) entry which is preliminary data.</text>
</comment>
<protein>
    <submittedName>
        <fullName evidence="1">Amino acid ABC transporter substrate-binding protein, PAAT family</fullName>
    </submittedName>
</protein>
<proteinExistence type="predicted"/>
<organism evidence="1 2">
    <name type="scientific">Pseudomonas peli</name>
    <dbReference type="NCBI Taxonomy" id="592361"/>
    <lineage>
        <taxon>Bacteria</taxon>
        <taxon>Pseudomonadati</taxon>
        <taxon>Pseudomonadota</taxon>
        <taxon>Gammaproteobacteria</taxon>
        <taxon>Pseudomonadales</taxon>
        <taxon>Pseudomonadaceae</taxon>
        <taxon>Pseudomonas</taxon>
    </lineage>
</organism>
<dbReference type="Gene3D" id="3.40.190.10">
    <property type="entry name" value="Periplasmic binding protein-like II"/>
    <property type="match status" value="2"/>
</dbReference>
<keyword evidence="2" id="KW-1185">Reference proteome</keyword>
<dbReference type="Proteomes" id="UP000242418">
    <property type="component" value="Unassembled WGS sequence"/>
</dbReference>
<dbReference type="AlphaFoldDB" id="A0AB37Z9C5"/>
<evidence type="ECO:0000313" key="1">
    <source>
        <dbReference type="EMBL" id="SCW70367.1"/>
    </source>
</evidence>
<sequence>MLFYLCLGCVFSAQASSQNQVVLASDPWCPKVCFDSSENPGYVVEAASFALSRHGYELKALELPWSRAIRSVENGTIDGLLTDPTGNTENIILPEHAYFYATAGYAIHNRVQHPHVLSVSDLNKIRFKLIQDYDYSLLPIYDDIVKNQGKAVYIKGNDSLHRILKLIVSNRADATIDDIEVLNYNIHKMSFSSVFHTLPISDPVRVYISISRKHPDAEKIARILSNEIHAMKLNGQMDSIMRKYLITPEEDLHSPWKPSL</sequence>
<dbReference type="SUPFAM" id="SSF53850">
    <property type="entry name" value="Periplasmic binding protein-like II"/>
    <property type="match status" value="1"/>
</dbReference>